<accession>A0A930G1S5</accession>
<dbReference type="Gene3D" id="1.20.1510.10">
    <property type="entry name" value="Cation efflux protein transmembrane domain"/>
    <property type="match status" value="1"/>
</dbReference>
<protein>
    <submittedName>
        <fullName evidence="7">CDF family Co(II)/Ni(II) efflux transporter DmeF</fullName>
    </submittedName>
</protein>
<dbReference type="NCBIfam" id="NF033827">
    <property type="entry name" value="CDF_efflux_DmeF"/>
    <property type="match status" value="1"/>
</dbReference>
<dbReference type="InterPro" id="IPR058533">
    <property type="entry name" value="Cation_efflux_TM"/>
</dbReference>
<evidence type="ECO:0000256" key="1">
    <source>
        <dbReference type="ARBA" id="ARBA00004141"/>
    </source>
</evidence>
<feature type="transmembrane region" description="Helical" evidence="5">
    <location>
        <begin position="26"/>
        <end position="45"/>
    </location>
</feature>
<evidence type="ECO:0000259" key="6">
    <source>
        <dbReference type="Pfam" id="PF01545"/>
    </source>
</evidence>
<keyword evidence="4 5" id="KW-0472">Membrane</keyword>
<dbReference type="InterPro" id="IPR050681">
    <property type="entry name" value="CDF/SLC30A"/>
</dbReference>
<sequence>MHDLSRWAHRHEYGAGNAAAERGTRLVLWITIVTMLVEIVAGWWFNSMAVLADGWHMSSHALAIGLSAFAYAAARKYATDPSFAFGTWKIEVLASYTSAIFLLGVAGAMVFGSLERLWSPQPIHYAEAMIVAIGGLAVNLVCALILGQAHDHHHDHDHPPHHGHAHHHDLNLKAAYIHVVTDALTSLLAIAALAGGWLWGWAWLDPATGLVGAVLVALWAKNLIVQSGRVLLDREMDHPVVAEIREVIAALPESGNTQITDLHVWRVGNGAYACAISLLTHDPALTPLQIREALGIHEEIVHVTVEIHLCDIC</sequence>
<dbReference type="GO" id="GO:0005385">
    <property type="term" value="F:zinc ion transmembrane transporter activity"/>
    <property type="evidence" value="ECO:0007669"/>
    <property type="project" value="TreeGrafter"/>
</dbReference>
<evidence type="ECO:0000313" key="8">
    <source>
        <dbReference type="Proteomes" id="UP000718593"/>
    </source>
</evidence>
<dbReference type="InterPro" id="IPR027469">
    <property type="entry name" value="Cation_efflux_TMD_sf"/>
</dbReference>
<dbReference type="AlphaFoldDB" id="A0A930G1S5"/>
<dbReference type="GO" id="GO:0005886">
    <property type="term" value="C:plasma membrane"/>
    <property type="evidence" value="ECO:0007669"/>
    <property type="project" value="TreeGrafter"/>
</dbReference>
<keyword evidence="2 5" id="KW-0812">Transmembrane</keyword>
<comment type="caution">
    <text evidence="7">The sequence shown here is derived from an EMBL/GenBank/DDBJ whole genome shotgun (WGS) entry which is preliminary data.</text>
</comment>
<dbReference type="Proteomes" id="UP000718593">
    <property type="component" value="Unassembled WGS sequence"/>
</dbReference>
<evidence type="ECO:0000313" key="7">
    <source>
        <dbReference type="EMBL" id="MBF1165167.1"/>
    </source>
</evidence>
<evidence type="ECO:0000256" key="5">
    <source>
        <dbReference type="SAM" id="Phobius"/>
    </source>
</evidence>
<dbReference type="Pfam" id="PF01545">
    <property type="entry name" value="Cation_efflux"/>
    <property type="match status" value="1"/>
</dbReference>
<reference evidence="7" key="1">
    <citation type="submission" date="2020-04" db="EMBL/GenBank/DDBJ databases">
        <title>Deep metagenomics examines the oral microbiome during advanced dental caries in children, revealing novel taxa and co-occurrences with host molecules.</title>
        <authorList>
            <person name="Baker J.L."/>
            <person name="Morton J.T."/>
            <person name="Dinis M."/>
            <person name="Alvarez R."/>
            <person name="Tran N.C."/>
            <person name="Knight R."/>
            <person name="Edlund A."/>
        </authorList>
    </citation>
    <scope>NUCLEOTIDE SEQUENCE</scope>
    <source>
        <strain evidence="7">JCVI_32_bin.24</strain>
    </source>
</reference>
<keyword evidence="3 5" id="KW-1133">Transmembrane helix</keyword>
<dbReference type="NCBIfam" id="TIGR01297">
    <property type="entry name" value="CDF"/>
    <property type="match status" value="1"/>
</dbReference>
<evidence type="ECO:0000256" key="3">
    <source>
        <dbReference type="ARBA" id="ARBA00022989"/>
    </source>
</evidence>
<dbReference type="InterPro" id="IPR002524">
    <property type="entry name" value="Cation_efflux"/>
</dbReference>
<dbReference type="PANTHER" id="PTHR11562:SF40">
    <property type="entry name" value="CATION EFFLUX SYSTEM PROTEIN"/>
    <property type="match status" value="1"/>
</dbReference>
<dbReference type="RefSeq" id="WP_274738018.1">
    <property type="nucleotide sequence ID" value="NZ_JARBJQ010000004.1"/>
</dbReference>
<dbReference type="EMBL" id="JABZMI010000161">
    <property type="protein sequence ID" value="MBF1165167.1"/>
    <property type="molecule type" value="Genomic_DNA"/>
</dbReference>
<comment type="subcellular location">
    <subcellularLocation>
        <location evidence="1">Membrane</location>
        <topology evidence="1">Multi-pass membrane protein</topology>
    </subcellularLocation>
</comment>
<dbReference type="SUPFAM" id="SSF161111">
    <property type="entry name" value="Cation efflux protein transmembrane domain-like"/>
    <property type="match status" value="1"/>
</dbReference>
<proteinExistence type="predicted"/>
<feature type="transmembrane region" description="Helical" evidence="5">
    <location>
        <begin position="206"/>
        <end position="224"/>
    </location>
</feature>
<feature type="transmembrane region" description="Helical" evidence="5">
    <location>
        <begin position="90"/>
        <end position="111"/>
    </location>
</feature>
<organism evidence="7 8">
    <name type="scientific">Dechloromonas agitata</name>
    <dbReference type="NCBI Taxonomy" id="73030"/>
    <lineage>
        <taxon>Bacteria</taxon>
        <taxon>Pseudomonadati</taxon>
        <taxon>Pseudomonadota</taxon>
        <taxon>Betaproteobacteria</taxon>
        <taxon>Rhodocyclales</taxon>
        <taxon>Azonexaceae</taxon>
        <taxon>Dechloromonas</taxon>
    </lineage>
</organism>
<feature type="domain" description="Cation efflux protein transmembrane" evidence="6">
    <location>
        <begin position="26"/>
        <end position="232"/>
    </location>
</feature>
<dbReference type="PANTHER" id="PTHR11562">
    <property type="entry name" value="CATION EFFLUX PROTEIN/ ZINC TRANSPORTER"/>
    <property type="match status" value="1"/>
</dbReference>
<name>A0A930G1S5_9RHOO</name>
<feature type="transmembrane region" description="Helical" evidence="5">
    <location>
        <begin position="57"/>
        <end position="78"/>
    </location>
</feature>
<evidence type="ECO:0000256" key="4">
    <source>
        <dbReference type="ARBA" id="ARBA00023136"/>
    </source>
</evidence>
<feature type="transmembrane region" description="Helical" evidence="5">
    <location>
        <begin position="175"/>
        <end position="200"/>
    </location>
</feature>
<gene>
    <name evidence="7" type="primary">dmeF</name>
    <name evidence="7" type="ORF">HXL68_09005</name>
</gene>
<feature type="transmembrane region" description="Helical" evidence="5">
    <location>
        <begin position="123"/>
        <end position="146"/>
    </location>
</feature>
<evidence type="ECO:0000256" key="2">
    <source>
        <dbReference type="ARBA" id="ARBA00022692"/>
    </source>
</evidence>